<protein>
    <submittedName>
        <fullName evidence="3">Transposase</fullName>
    </submittedName>
</protein>
<dbReference type="InterPro" id="IPR045618">
    <property type="entry name" value="DUF6444"/>
</dbReference>
<proteinExistence type="predicted"/>
<dbReference type="AlphaFoldDB" id="R9C948"/>
<keyword evidence="4" id="KW-1185">Reference proteome</keyword>
<sequence>MIKIFFENLSIIINFWYYIVCLVKTNDNVMTSVSEDKIFEIYNQDLTQVMREVTNETKSLNSQVETLSKENKSLSDRVKSLENQANKNSNNSSKPLSSDGLKKKPKSLKTKSDKRSGVKKVMMVKHLNLVKIQMK</sequence>
<comment type="caution">
    <text evidence="3">The sequence shown here is derived from an EMBL/GenBank/DDBJ whole genome shotgun (WGS) entry which is preliminary data.</text>
</comment>
<reference evidence="3 4" key="1">
    <citation type="submission" date="2013-03" db="EMBL/GenBank/DDBJ databases">
        <title>Whole genome shotgun sequencing of Clostridium sartagoforme AAU1.</title>
        <authorList>
            <person name="Joshi C.G."/>
            <person name="Duggirala S.M."/>
            <person name="Nathani N.M."/>
            <person name="Bhatt V.D."/>
            <person name="Patel A.K."/>
            <person name="Pandya P.R."/>
            <person name="KaPatel J.A."/>
        </authorList>
    </citation>
    <scope>NUCLEOTIDE SEQUENCE [LARGE SCALE GENOMIC DNA]</scope>
    <source>
        <strain evidence="3 4">AAU1</strain>
    </source>
</reference>
<dbReference type="EMBL" id="ASRV01000114">
    <property type="protein sequence ID" value="EOR25832.1"/>
    <property type="molecule type" value="Genomic_DNA"/>
</dbReference>
<organism evidence="3 4">
    <name type="scientific">Clostridium sartagoforme AAU1</name>
    <dbReference type="NCBI Taxonomy" id="1202534"/>
    <lineage>
        <taxon>Bacteria</taxon>
        <taxon>Bacillati</taxon>
        <taxon>Bacillota</taxon>
        <taxon>Clostridia</taxon>
        <taxon>Eubacteriales</taxon>
        <taxon>Clostridiaceae</taxon>
        <taxon>Clostridium</taxon>
    </lineage>
</organism>
<feature type="compositionally biased region" description="Basic and acidic residues" evidence="1">
    <location>
        <begin position="67"/>
        <end position="80"/>
    </location>
</feature>
<dbReference type="Proteomes" id="UP000013988">
    <property type="component" value="Unassembled WGS sequence"/>
</dbReference>
<evidence type="ECO:0000313" key="3">
    <source>
        <dbReference type="EMBL" id="EOR25832.1"/>
    </source>
</evidence>
<name>R9C948_9CLOT</name>
<feature type="domain" description="DUF6444" evidence="2">
    <location>
        <begin position="52"/>
        <end position="122"/>
    </location>
</feature>
<dbReference type="Pfam" id="PF20042">
    <property type="entry name" value="DUF6444"/>
    <property type="match status" value="1"/>
</dbReference>
<evidence type="ECO:0000259" key="2">
    <source>
        <dbReference type="Pfam" id="PF20042"/>
    </source>
</evidence>
<feature type="compositionally biased region" description="Low complexity" evidence="1">
    <location>
        <begin position="81"/>
        <end position="99"/>
    </location>
</feature>
<gene>
    <name evidence="3" type="ORF">A500_09590</name>
</gene>
<evidence type="ECO:0000256" key="1">
    <source>
        <dbReference type="SAM" id="MobiDB-lite"/>
    </source>
</evidence>
<feature type="region of interest" description="Disordered" evidence="1">
    <location>
        <begin position="58"/>
        <end position="119"/>
    </location>
</feature>
<evidence type="ECO:0000313" key="4">
    <source>
        <dbReference type="Proteomes" id="UP000013988"/>
    </source>
</evidence>
<accession>R9C948</accession>